<evidence type="ECO:0000256" key="2">
    <source>
        <dbReference type="ARBA" id="ARBA00010992"/>
    </source>
</evidence>
<dbReference type="SUPFAM" id="SSF103473">
    <property type="entry name" value="MFS general substrate transporter"/>
    <property type="match status" value="1"/>
</dbReference>
<name>A0AAD5KCE9_9FUNG</name>
<evidence type="ECO:0000256" key="6">
    <source>
        <dbReference type="ARBA" id="ARBA00023136"/>
    </source>
</evidence>
<dbReference type="PANTHER" id="PTHR48020:SF12">
    <property type="entry name" value="PROTON MYO-INOSITOL COTRANSPORTER"/>
    <property type="match status" value="1"/>
</dbReference>
<protein>
    <submittedName>
        <fullName evidence="10">General substrate transporter</fullName>
    </submittedName>
</protein>
<dbReference type="NCBIfam" id="TIGR00879">
    <property type="entry name" value="SP"/>
    <property type="match status" value="1"/>
</dbReference>
<evidence type="ECO:0000259" key="9">
    <source>
        <dbReference type="PROSITE" id="PS50850"/>
    </source>
</evidence>
<evidence type="ECO:0000256" key="4">
    <source>
        <dbReference type="ARBA" id="ARBA00022692"/>
    </source>
</evidence>
<dbReference type="GO" id="GO:0016020">
    <property type="term" value="C:membrane"/>
    <property type="evidence" value="ECO:0007669"/>
    <property type="project" value="UniProtKB-SubCell"/>
</dbReference>
<evidence type="ECO:0000313" key="10">
    <source>
        <dbReference type="EMBL" id="KAI9278735.1"/>
    </source>
</evidence>
<evidence type="ECO:0000256" key="1">
    <source>
        <dbReference type="ARBA" id="ARBA00004141"/>
    </source>
</evidence>
<dbReference type="PRINTS" id="PR00171">
    <property type="entry name" value="SUGRTRNSPORT"/>
</dbReference>
<feature type="transmembrane region" description="Helical" evidence="8">
    <location>
        <begin position="474"/>
        <end position="494"/>
    </location>
</feature>
<keyword evidence="6 8" id="KW-0472">Membrane</keyword>
<dbReference type="PANTHER" id="PTHR48020">
    <property type="entry name" value="PROTON MYO-INOSITOL COTRANSPORTER"/>
    <property type="match status" value="1"/>
</dbReference>
<dbReference type="GO" id="GO:0015798">
    <property type="term" value="P:myo-inositol transport"/>
    <property type="evidence" value="ECO:0007669"/>
    <property type="project" value="UniProtKB-ARBA"/>
</dbReference>
<comment type="similarity">
    <text evidence="2 7">Belongs to the major facilitator superfamily. Sugar transporter (TC 2.A.1.1) family.</text>
</comment>
<dbReference type="InterPro" id="IPR005828">
    <property type="entry name" value="MFS_sugar_transport-like"/>
</dbReference>
<dbReference type="InterPro" id="IPR005829">
    <property type="entry name" value="Sugar_transporter_CS"/>
</dbReference>
<feature type="transmembrane region" description="Helical" evidence="8">
    <location>
        <begin position="43"/>
        <end position="61"/>
    </location>
</feature>
<dbReference type="InterPro" id="IPR020846">
    <property type="entry name" value="MFS_dom"/>
</dbReference>
<gene>
    <name evidence="10" type="ORF">BDA99DRAFT_429506</name>
</gene>
<dbReference type="InterPro" id="IPR036259">
    <property type="entry name" value="MFS_trans_sf"/>
</dbReference>
<comment type="caution">
    <text evidence="10">The sequence shown here is derived from an EMBL/GenBank/DDBJ whole genome shotgun (WGS) entry which is preliminary data.</text>
</comment>
<keyword evidence="5 8" id="KW-1133">Transmembrane helix</keyword>
<evidence type="ECO:0000256" key="3">
    <source>
        <dbReference type="ARBA" id="ARBA00022448"/>
    </source>
</evidence>
<dbReference type="InterPro" id="IPR003663">
    <property type="entry name" value="Sugar/inositol_transpt"/>
</dbReference>
<keyword evidence="11" id="KW-1185">Reference proteome</keyword>
<sequence>MTESEPKPHDNNNNEKTLVSNVVTNESVHSNDDEMEQFGSASFYTYILVLSVCVGGFLFGYDTGVISGALQPLQEDFHMESTVDKELIVGGTTFGAIFGGFFTGLPLIMISCLVFIAGALLLALPKSYGVLLFGRLVVGIGVGMSSLLVPVYISEVSPKHIRGRLTTLNTLVVTFGQVIAYVINIAFANVTDGWRYMFGLAGIPALIQLVVMPFLPESPRRMVIAGKPDQAKVALRRIYGDSVSDKFLDREITTIEEEVELTRSSTYKDFRKRENYHPLFIACILQAAQQLSGFNTAMYYAATILRMAGFRDHQNSTTVAIIVSATNMVFTAVAIALIDRVGRRRMLIVTILIMVAGLIALGGTFAAQQGFITKQDLCSGYTTHCARCVNDDTCGWSISLDKCMPLTELGSDLYQSSTGCPPKSNDKAITGVLLTFLIVYVAGYALGLGYAPWVMQSEIFPIALRGKGTGVATGVNWICNLVISITYLSMINAMTAAGTFWFYAGISLIFWVLIFFFVPETAGRSLEEMKVVFQKK</sequence>
<evidence type="ECO:0000256" key="5">
    <source>
        <dbReference type="ARBA" id="ARBA00022989"/>
    </source>
</evidence>
<dbReference type="Proteomes" id="UP001209540">
    <property type="component" value="Unassembled WGS sequence"/>
</dbReference>
<comment type="subcellular location">
    <subcellularLocation>
        <location evidence="1">Membrane</location>
        <topology evidence="1">Multi-pass membrane protein</topology>
    </subcellularLocation>
</comment>
<feature type="transmembrane region" description="Helical" evidence="8">
    <location>
        <begin position="346"/>
        <end position="367"/>
    </location>
</feature>
<feature type="transmembrane region" description="Helical" evidence="8">
    <location>
        <begin position="432"/>
        <end position="453"/>
    </location>
</feature>
<accession>A0AAD5KCE9</accession>
<feature type="domain" description="Major facilitator superfamily (MFS) profile" evidence="9">
    <location>
        <begin position="48"/>
        <end position="522"/>
    </location>
</feature>
<keyword evidence="4 8" id="KW-0812">Transmembrane</keyword>
<feature type="transmembrane region" description="Helical" evidence="8">
    <location>
        <begin position="94"/>
        <end position="124"/>
    </location>
</feature>
<feature type="transmembrane region" description="Helical" evidence="8">
    <location>
        <begin position="320"/>
        <end position="339"/>
    </location>
</feature>
<dbReference type="PROSITE" id="PS50850">
    <property type="entry name" value="MFS"/>
    <property type="match status" value="1"/>
</dbReference>
<dbReference type="Pfam" id="PF00083">
    <property type="entry name" value="Sugar_tr"/>
    <property type="match status" value="2"/>
</dbReference>
<feature type="transmembrane region" description="Helical" evidence="8">
    <location>
        <begin position="279"/>
        <end position="300"/>
    </location>
</feature>
<evidence type="ECO:0000256" key="7">
    <source>
        <dbReference type="RuleBase" id="RU003346"/>
    </source>
</evidence>
<reference evidence="10" key="2">
    <citation type="submission" date="2023-02" db="EMBL/GenBank/DDBJ databases">
        <authorList>
            <consortium name="DOE Joint Genome Institute"/>
            <person name="Mondo S.J."/>
            <person name="Chang Y."/>
            <person name="Wang Y."/>
            <person name="Ahrendt S."/>
            <person name="Andreopoulos W."/>
            <person name="Barry K."/>
            <person name="Beard J."/>
            <person name="Benny G.L."/>
            <person name="Blankenship S."/>
            <person name="Bonito G."/>
            <person name="Cuomo C."/>
            <person name="Desiro A."/>
            <person name="Gervers K.A."/>
            <person name="Hundley H."/>
            <person name="Kuo A."/>
            <person name="LaButti K."/>
            <person name="Lang B.F."/>
            <person name="Lipzen A."/>
            <person name="O'Donnell K."/>
            <person name="Pangilinan J."/>
            <person name="Reynolds N."/>
            <person name="Sandor L."/>
            <person name="Smith M.W."/>
            <person name="Tsang A."/>
            <person name="Grigoriev I.V."/>
            <person name="Stajich J.E."/>
            <person name="Spatafora J.W."/>
        </authorList>
    </citation>
    <scope>NUCLEOTIDE SEQUENCE</scope>
    <source>
        <strain evidence="10">RSA 2281</strain>
    </source>
</reference>
<feature type="transmembrane region" description="Helical" evidence="8">
    <location>
        <begin position="500"/>
        <end position="519"/>
    </location>
</feature>
<dbReference type="GO" id="GO:0022857">
    <property type="term" value="F:transmembrane transporter activity"/>
    <property type="evidence" value="ECO:0007669"/>
    <property type="project" value="InterPro"/>
</dbReference>
<organism evidence="10 11">
    <name type="scientific">Phascolomyces articulosus</name>
    <dbReference type="NCBI Taxonomy" id="60185"/>
    <lineage>
        <taxon>Eukaryota</taxon>
        <taxon>Fungi</taxon>
        <taxon>Fungi incertae sedis</taxon>
        <taxon>Mucoromycota</taxon>
        <taxon>Mucoromycotina</taxon>
        <taxon>Mucoromycetes</taxon>
        <taxon>Mucorales</taxon>
        <taxon>Lichtheimiaceae</taxon>
        <taxon>Phascolomyces</taxon>
    </lineage>
</organism>
<dbReference type="GO" id="GO:0015791">
    <property type="term" value="P:polyol transmembrane transport"/>
    <property type="evidence" value="ECO:0007669"/>
    <property type="project" value="UniProtKB-ARBA"/>
</dbReference>
<proteinExistence type="inferred from homology"/>
<dbReference type="Gene3D" id="1.20.1250.20">
    <property type="entry name" value="MFS general substrate transporter like domains"/>
    <property type="match status" value="2"/>
</dbReference>
<evidence type="ECO:0000313" key="11">
    <source>
        <dbReference type="Proteomes" id="UP001209540"/>
    </source>
</evidence>
<keyword evidence="3 7" id="KW-0813">Transport</keyword>
<dbReference type="PROSITE" id="PS00216">
    <property type="entry name" value="SUGAR_TRANSPORT_1"/>
    <property type="match status" value="1"/>
</dbReference>
<evidence type="ECO:0000256" key="8">
    <source>
        <dbReference type="SAM" id="Phobius"/>
    </source>
</evidence>
<reference evidence="10" key="1">
    <citation type="journal article" date="2022" name="IScience">
        <title>Evolution of zygomycete secretomes and the origins of terrestrial fungal ecologies.</title>
        <authorList>
            <person name="Chang Y."/>
            <person name="Wang Y."/>
            <person name="Mondo S."/>
            <person name="Ahrendt S."/>
            <person name="Andreopoulos W."/>
            <person name="Barry K."/>
            <person name="Beard J."/>
            <person name="Benny G.L."/>
            <person name="Blankenship S."/>
            <person name="Bonito G."/>
            <person name="Cuomo C."/>
            <person name="Desiro A."/>
            <person name="Gervers K.A."/>
            <person name="Hundley H."/>
            <person name="Kuo A."/>
            <person name="LaButti K."/>
            <person name="Lang B.F."/>
            <person name="Lipzen A."/>
            <person name="O'Donnell K."/>
            <person name="Pangilinan J."/>
            <person name="Reynolds N."/>
            <person name="Sandor L."/>
            <person name="Smith M.E."/>
            <person name="Tsang A."/>
            <person name="Grigoriev I.V."/>
            <person name="Stajich J.E."/>
            <person name="Spatafora J.W."/>
        </authorList>
    </citation>
    <scope>NUCLEOTIDE SEQUENCE</scope>
    <source>
        <strain evidence="10">RSA 2281</strain>
    </source>
</reference>
<dbReference type="InterPro" id="IPR050814">
    <property type="entry name" value="Myo-inositol_Transporter"/>
</dbReference>
<dbReference type="PROSITE" id="PS00217">
    <property type="entry name" value="SUGAR_TRANSPORT_2"/>
    <property type="match status" value="1"/>
</dbReference>
<dbReference type="AlphaFoldDB" id="A0AAD5KCE9"/>
<feature type="transmembrane region" description="Helical" evidence="8">
    <location>
        <begin position="194"/>
        <end position="215"/>
    </location>
</feature>
<dbReference type="EMBL" id="JAIXMP010000001">
    <property type="protein sequence ID" value="KAI9278735.1"/>
    <property type="molecule type" value="Genomic_DNA"/>
</dbReference>
<feature type="transmembrane region" description="Helical" evidence="8">
    <location>
        <begin position="130"/>
        <end position="153"/>
    </location>
</feature>
<feature type="transmembrane region" description="Helical" evidence="8">
    <location>
        <begin position="165"/>
        <end position="188"/>
    </location>
</feature>